<reference evidence="7 8" key="1">
    <citation type="submission" date="2021-01" db="EMBL/GenBank/DDBJ databases">
        <title>Complete genome sequence of Erwinia rhapontici MAFF 311153.</title>
        <authorList>
            <person name="Morohoshi T."/>
            <person name="Someya N."/>
        </authorList>
    </citation>
    <scope>NUCLEOTIDE SEQUENCE [LARGE SCALE GENOMIC DNA]</scope>
    <source>
        <strain evidence="7 8">MAFF 311153</strain>
    </source>
</reference>
<dbReference type="PANTHER" id="PTHR46577:SF1">
    <property type="entry name" value="HTH-TYPE TRANSCRIPTIONAL REGULATORY PROTEIN GABR"/>
    <property type="match status" value="1"/>
</dbReference>
<dbReference type="InterPro" id="IPR015424">
    <property type="entry name" value="PyrdxlP-dep_Trfase"/>
</dbReference>
<dbReference type="Gene3D" id="1.10.10.10">
    <property type="entry name" value="Winged helix-like DNA-binding domain superfamily/Winged helix DNA-binding domain"/>
    <property type="match status" value="1"/>
</dbReference>
<keyword evidence="2" id="KW-0663">Pyridoxal phosphate</keyword>
<dbReference type="SUPFAM" id="SSF46785">
    <property type="entry name" value="Winged helix' DNA-binding domain"/>
    <property type="match status" value="1"/>
</dbReference>
<gene>
    <name evidence="7" type="ORF">ERHA53_18500</name>
</gene>
<dbReference type="InterPro" id="IPR000524">
    <property type="entry name" value="Tscrpt_reg_HTH_GntR"/>
</dbReference>
<dbReference type="InterPro" id="IPR051446">
    <property type="entry name" value="HTH_trans_reg/aminotransferase"/>
</dbReference>
<dbReference type="CDD" id="cd07377">
    <property type="entry name" value="WHTH_GntR"/>
    <property type="match status" value="1"/>
</dbReference>
<protein>
    <submittedName>
        <fullName evidence="7">GntR family transcriptional regulator</fullName>
    </submittedName>
</protein>
<dbReference type="InterPro" id="IPR036388">
    <property type="entry name" value="WH-like_DNA-bd_sf"/>
</dbReference>
<dbReference type="SMART" id="SM00345">
    <property type="entry name" value="HTH_GNTR"/>
    <property type="match status" value="1"/>
</dbReference>
<evidence type="ECO:0000256" key="3">
    <source>
        <dbReference type="ARBA" id="ARBA00023015"/>
    </source>
</evidence>
<dbReference type="InterPro" id="IPR004839">
    <property type="entry name" value="Aminotransferase_I/II_large"/>
</dbReference>
<dbReference type="InterPro" id="IPR015421">
    <property type="entry name" value="PyrdxlP-dep_Trfase_major"/>
</dbReference>
<name>A0ABM7MZP7_ERWRD</name>
<dbReference type="RefSeq" id="WP_212814125.1">
    <property type="nucleotide sequence ID" value="NZ_AP024329.1"/>
</dbReference>
<dbReference type="EMBL" id="AP024329">
    <property type="protein sequence ID" value="BCQ34507.1"/>
    <property type="molecule type" value="Genomic_DNA"/>
</dbReference>
<dbReference type="CDD" id="cd00609">
    <property type="entry name" value="AAT_like"/>
    <property type="match status" value="1"/>
</dbReference>
<keyword evidence="5" id="KW-0804">Transcription</keyword>
<dbReference type="Proteomes" id="UP000677515">
    <property type="component" value="Chromosome"/>
</dbReference>
<dbReference type="PROSITE" id="PS50949">
    <property type="entry name" value="HTH_GNTR"/>
    <property type="match status" value="1"/>
</dbReference>
<keyword evidence="3" id="KW-0805">Transcription regulation</keyword>
<dbReference type="Gene3D" id="3.40.640.10">
    <property type="entry name" value="Type I PLP-dependent aspartate aminotransferase-like (Major domain)"/>
    <property type="match status" value="1"/>
</dbReference>
<evidence type="ECO:0000256" key="4">
    <source>
        <dbReference type="ARBA" id="ARBA00023125"/>
    </source>
</evidence>
<feature type="domain" description="HTH gntR-type" evidence="6">
    <location>
        <begin position="16"/>
        <end position="84"/>
    </location>
</feature>
<evidence type="ECO:0000256" key="5">
    <source>
        <dbReference type="ARBA" id="ARBA00023163"/>
    </source>
</evidence>
<dbReference type="Pfam" id="PF00392">
    <property type="entry name" value="GntR"/>
    <property type="match status" value="1"/>
</dbReference>
<evidence type="ECO:0000313" key="8">
    <source>
        <dbReference type="Proteomes" id="UP000677515"/>
    </source>
</evidence>
<dbReference type="PANTHER" id="PTHR46577">
    <property type="entry name" value="HTH-TYPE TRANSCRIPTIONAL REGULATORY PROTEIN GABR"/>
    <property type="match status" value="1"/>
</dbReference>
<keyword evidence="4" id="KW-0238">DNA-binding</keyword>
<accession>A0ABM7MZP7</accession>
<dbReference type="Pfam" id="PF00155">
    <property type="entry name" value="Aminotran_1_2"/>
    <property type="match status" value="1"/>
</dbReference>
<comment type="similarity">
    <text evidence="1">In the C-terminal section; belongs to the class-I pyridoxal-phosphate-dependent aminotransferase family.</text>
</comment>
<evidence type="ECO:0000256" key="2">
    <source>
        <dbReference type="ARBA" id="ARBA00022898"/>
    </source>
</evidence>
<evidence type="ECO:0000313" key="7">
    <source>
        <dbReference type="EMBL" id="BCQ34507.1"/>
    </source>
</evidence>
<dbReference type="SUPFAM" id="SSF53383">
    <property type="entry name" value="PLP-dependent transferases"/>
    <property type="match status" value="1"/>
</dbReference>
<organism evidence="7 8">
    <name type="scientific">Erwinia rhapontici</name>
    <name type="common">Pectobacterium rhapontici</name>
    <dbReference type="NCBI Taxonomy" id="55212"/>
    <lineage>
        <taxon>Bacteria</taxon>
        <taxon>Pseudomonadati</taxon>
        <taxon>Pseudomonadota</taxon>
        <taxon>Gammaproteobacteria</taxon>
        <taxon>Enterobacterales</taxon>
        <taxon>Erwiniaceae</taxon>
        <taxon>Erwinia</taxon>
    </lineage>
</organism>
<sequence>MKKNAASFPSILLKNGKIKEQFYSVIKELILNGQLQTGKKLPSSRTFSEMMSISRNSVLAGLERLTDEGYLIAKQGSGTYVASIIPDEVMHSQPQASYLPASLDKGIPDINPHMQVMRNIWDETQPCSGQNLTFNIGVGCRDLFPYELWGRLLGRTWRQFRHQDGKLNELQGFKPLRQAISKYVCTTRGLHCTEQQILIVNGTQQAMNLAAQVLLQKGDEVWLDEPGYDGALGAFTAMGATLRPVVVSDNNGMDVAYGIRHWPQAKLIFTSPSHQFPLGGTLSLSRRLALLEWAAENNMWIFEDDYNSEFRYTGQPIQALQGLDKHQRVIYAGTFSKMMFPGFHLGFLVVPEHLVASFNIAKYYADTRTSYLEQTILAAFISEGHYARHVRRVRKACHERQQVMIEAIKLYLPEVVCVEPSDSGIHLVCWLADNLEESVIIEHCRQAGLGAQPLSRYCQTRPAKQAILFGFAAHPPSEIVEGIKKLAQQLAENKRD</sequence>
<proteinExistence type="inferred from homology"/>
<evidence type="ECO:0000259" key="6">
    <source>
        <dbReference type="PROSITE" id="PS50949"/>
    </source>
</evidence>
<keyword evidence="8" id="KW-1185">Reference proteome</keyword>
<evidence type="ECO:0000256" key="1">
    <source>
        <dbReference type="ARBA" id="ARBA00005384"/>
    </source>
</evidence>
<dbReference type="InterPro" id="IPR036390">
    <property type="entry name" value="WH_DNA-bd_sf"/>
</dbReference>